<reference evidence="1" key="1">
    <citation type="submission" date="2014-09" db="EMBL/GenBank/DDBJ databases">
        <authorList>
            <person name="Magalhaes I.L.F."/>
            <person name="Oliveira U."/>
            <person name="Santos F.R."/>
            <person name="Vidigal T.H.D.A."/>
            <person name="Brescovit A.D."/>
            <person name="Santos A.J."/>
        </authorList>
    </citation>
    <scope>NUCLEOTIDE SEQUENCE</scope>
    <source>
        <tissue evidence="1">Shoot tissue taken approximately 20 cm above the soil surface</tissue>
    </source>
</reference>
<dbReference type="EMBL" id="GBRH01168630">
    <property type="protein sequence ID" value="JAE29266.1"/>
    <property type="molecule type" value="Transcribed_RNA"/>
</dbReference>
<accession>A0A0A9H337</accession>
<reference evidence="1" key="2">
    <citation type="journal article" date="2015" name="Data Brief">
        <title>Shoot transcriptome of the giant reed, Arundo donax.</title>
        <authorList>
            <person name="Barrero R.A."/>
            <person name="Guerrero F.D."/>
            <person name="Moolhuijzen P."/>
            <person name="Goolsby J.A."/>
            <person name="Tidwell J."/>
            <person name="Bellgard S.E."/>
            <person name="Bellgard M.I."/>
        </authorList>
    </citation>
    <scope>NUCLEOTIDE SEQUENCE</scope>
    <source>
        <tissue evidence="1">Shoot tissue taken approximately 20 cm above the soil surface</tissue>
    </source>
</reference>
<protein>
    <submittedName>
        <fullName evidence="1">Uncharacterized protein</fullName>
    </submittedName>
</protein>
<sequence length="52" mass="6232">MPPHNEKGTNIKKKCHICLPLTFLHNTASHESEFYKKKKNYRKELKLPRKLL</sequence>
<evidence type="ECO:0000313" key="1">
    <source>
        <dbReference type="EMBL" id="JAE29266.1"/>
    </source>
</evidence>
<name>A0A0A9H337_ARUDO</name>
<organism evidence="1">
    <name type="scientific">Arundo donax</name>
    <name type="common">Giant reed</name>
    <name type="synonym">Donax arundinaceus</name>
    <dbReference type="NCBI Taxonomy" id="35708"/>
    <lineage>
        <taxon>Eukaryota</taxon>
        <taxon>Viridiplantae</taxon>
        <taxon>Streptophyta</taxon>
        <taxon>Embryophyta</taxon>
        <taxon>Tracheophyta</taxon>
        <taxon>Spermatophyta</taxon>
        <taxon>Magnoliopsida</taxon>
        <taxon>Liliopsida</taxon>
        <taxon>Poales</taxon>
        <taxon>Poaceae</taxon>
        <taxon>PACMAD clade</taxon>
        <taxon>Arundinoideae</taxon>
        <taxon>Arundineae</taxon>
        <taxon>Arundo</taxon>
    </lineage>
</organism>
<proteinExistence type="predicted"/>
<dbReference type="AlphaFoldDB" id="A0A0A9H337"/>